<dbReference type="OrthoDB" id="240731at2157"/>
<organism evidence="1 2">
    <name type="scientific">Ferroglobus placidus (strain DSM 10642 / AEDII12DO)</name>
    <dbReference type="NCBI Taxonomy" id="589924"/>
    <lineage>
        <taxon>Archaea</taxon>
        <taxon>Methanobacteriati</taxon>
        <taxon>Methanobacteriota</taxon>
        <taxon>Archaeoglobi</taxon>
        <taxon>Archaeoglobales</taxon>
        <taxon>Archaeoglobaceae</taxon>
        <taxon>Ferroglobus</taxon>
    </lineage>
</organism>
<dbReference type="PaxDb" id="589924-Ferp_0476"/>
<dbReference type="Proteomes" id="UP000002613">
    <property type="component" value="Chromosome"/>
</dbReference>
<dbReference type="GeneID" id="25395286"/>
<reference evidence="1 2" key="2">
    <citation type="journal article" date="2011" name="Stand. Genomic Sci.">
        <title>Complete genome sequence of Ferroglobus placidus AEDII12DO.</title>
        <authorList>
            <person name="Anderson I."/>
            <person name="Risso C."/>
            <person name="Holmes D."/>
            <person name="Lucas S."/>
            <person name="Copeland A."/>
            <person name="Lapidus A."/>
            <person name="Cheng J.F."/>
            <person name="Bruce D."/>
            <person name="Goodwin L."/>
            <person name="Pitluck S."/>
            <person name="Saunders E."/>
            <person name="Brettin T."/>
            <person name="Detter J.C."/>
            <person name="Han C."/>
            <person name="Tapia R."/>
            <person name="Larimer F."/>
            <person name="Land M."/>
            <person name="Hauser L."/>
            <person name="Woyke T."/>
            <person name="Lovley D."/>
            <person name="Kyrpides N."/>
            <person name="Ivanova N."/>
        </authorList>
    </citation>
    <scope>NUCLEOTIDE SEQUENCE [LARGE SCALE GENOMIC DNA]</scope>
    <source>
        <strain evidence="2">DSM 10642 / AEDII12DO</strain>
    </source>
</reference>
<evidence type="ECO:0000313" key="1">
    <source>
        <dbReference type="EMBL" id="ADC64650.1"/>
    </source>
</evidence>
<dbReference type="KEGG" id="fpl:Ferp_0476"/>
<sequence>MCSEVRAKVEAVTDAVSVLEDSKPEKFSRLKSLLKQLLEHEDSTKMFSMVTETWNPVTGCEHSCTYCWARRLAETRLRNSKRYSNGFIPRLNREELNKKFRGGVVFVSDMGDLFGEFVPDEWIETVLKHAGKFSSTLFLFLTKNPSRYLDFNFPENAILGATIETDRNEIYKISKAPKPGERIKAMFELDWDMKFLSIEPILDFSPKFWRKIEKINPLMIYIGYDNYNCRLPEPALDKTLSLIKKLRDSGFLVFEKTIRRAWYEDSQLHEF</sequence>
<dbReference type="GO" id="GO:0051536">
    <property type="term" value="F:iron-sulfur cluster binding"/>
    <property type="evidence" value="ECO:0007669"/>
    <property type="project" value="InterPro"/>
</dbReference>
<accession>D3S317</accession>
<dbReference type="Pfam" id="PF07505">
    <property type="entry name" value="DUF5131"/>
    <property type="match status" value="1"/>
</dbReference>
<dbReference type="eggNOG" id="arCOG01290">
    <property type="taxonomic scope" value="Archaea"/>
</dbReference>
<dbReference type="SFLD" id="SFLDS00029">
    <property type="entry name" value="Radical_SAM"/>
    <property type="match status" value="1"/>
</dbReference>
<dbReference type="InterPro" id="IPR007197">
    <property type="entry name" value="rSAM"/>
</dbReference>
<gene>
    <name evidence="1" type="ordered locus">Ferp_0476</name>
</gene>
<dbReference type="RefSeq" id="WP_012964996.1">
    <property type="nucleotide sequence ID" value="NC_013849.1"/>
</dbReference>
<dbReference type="STRING" id="589924.Ferp_0476"/>
<dbReference type="HOGENOM" id="CLU_955463_0_0_2"/>
<dbReference type="GO" id="GO:0003824">
    <property type="term" value="F:catalytic activity"/>
    <property type="evidence" value="ECO:0007669"/>
    <property type="project" value="InterPro"/>
</dbReference>
<dbReference type="EMBL" id="CP001899">
    <property type="protein sequence ID" value="ADC64650.1"/>
    <property type="molecule type" value="Genomic_DNA"/>
</dbReference>
<protein>
    <recommendedName>
        <fullName evidence="3">DUF5131 family protein</fullName>
    </recommendedName>
</protein>
<name>D3S317_FERPA</name>
<keyword evidence="2" id="KW-1185">Reference proteome</keyword>
<proteinExistence type="predicted"/>
<dbReference type="InterPro" id="IPR011101">
    <property type="entry name" value="DUF5131"/>
</dbReference>
<dbReference type="AlphaFoldDB" id="D3S317"/>
<evidence type="ECO:0000313" key="2">
    <source>
        <dbReference type="Proteomes" id="UP000002613"/>
    </source>
</evidence>
<evidence type="ECO:0008006" key="3">
    <source>
        <dbReference type="Google" id="ProtNLM"/>
    </source>
</evidence>
<reference evidence="2" key="1">
    <citation type="submission" date="2010-02" db="EMBL/GenBank/DDBJ databases">
        <title>Complete sequence of Ferroglobus placidus DSM 10642.</title>
        <authorList>
            <consortium name="US DOE Joint Genome Institute"/>
            <person name="Lucas S."/>
            <person name="Copeland A."/>
            <person name="Lapidus A."/>
            <person name="Cheng J.-F."/>
            <person name="Bruce D."/>
            <person name="Goodwin L."/>
            <person name="Pitluck S."/>
            <person name="Saunders E."/>
            <person name="Brettin T."/>
            <person name="Detter J.C."/>
            <person name="Han C."/>
            <person name="Tapia R."/>
            <person name="Larimer F."/>
            <person name="Land M."/>
            <person name="Hauser L."/>
            <person name="Kyrpides N."/>
            <person name="Ivanova N."/>
            <person name="Holmes D."/>
            <person name="Lovley D."/>
            <person name="Kyrpides N."/>
            <person name="Anderson I.J."/>
            <person name="Woyke T."/>
        </authorList>
    </citation>
    <scope>NUCLEOTIDE SEQUENCE [LARGE SCALE GENOMIC DNA]</scope>
    <source>
        <strain evidence="2">DSM 10642 / AEDII12DO</strain>
    </source>
</reference>